<proteinExistence type="predicted"/>
<keyword evidence="2" id="KW-1185">Reference proteome</keyword>
<gene>
    <name evidence="1" type="ORF">EVAR_31628_1</name>
</gene>
<accession>A0A4C1W1Y1</accession>
<organism evidence="1 2">
    <name type="scientific">Eumeta variegata</name>
    <name type="common">Bagworm moth</name>
    <name type="synonym">Eumeta japonica</name>
    <dbReference type="NCBI Taxonomy" id="151549"/>
    <lineage>
        <taxon>Eukaryota</taxon>
        <taxon>Metazoa</taxon>
        <taxon>Ecdysozoa</taxon>
        <taxon>Arthropoda</taxon>
        <taxon>Hexapoda</taxon>
        <taxon>Insecta</taxon>
        <taxon>Pterygota</taxon>
        <taxon>Neoptera</taxon>
        <taxon>Endopterygota</taxon>
        <taxon>Lepidoptera</taxon>
        <taxon>Glossata</taxon>
        <taxon>Ditrysia</taxon>
        <taxon>Tineoidea</taxon>
        <taxon>Psychidae</taxon>
        <taxon>Oiketicinae</taxon>
        <taxon>Eumeta</taxon>
    </lineage>
</organism>
<comment type="caution">
    <text evidence="1">The sequence shown here is derived from an EMBL/GenBank/DDBJ whole genome shotgun (WGS) entry which is preliminary data.</text>
</comment>
<dbReference type="EMBL" id="BGZK01000448">
    <property type="protein sequence ID" value="GBP44184.1"/>
    <property type="molecule type" value="Genomic_DNA"/>
</dbReference>
<sequence length="67" mass="7182">MPFAITANGTIGFLWSAPTHGAGSEDEFGESPWEIPFALNNSATCGRRAEGGRRLDKGINCRVDGDR</sequence>
<dbReference type="AlphaFoldDB" id="A0A4C1W1Y1"/>
<reference evidence="1 2" key="1">
    <citation type="journal article" date="2019" name="Commun. Biol.">
        <title>The bagworm genome reveals a unique fibroin gene that provides high tensile strength.</title>
        <authorList>
            <person name="Kono N."/>
            <person name="Nakamura H."/>
            <person name="Ohtoshi R."/>
            <person name="Tomita M."/>
            <person name="Numata K."/>
            <person name="Arakawa K."/>
        </authorList>
    </citation>
    <scope>NUCLEOTIDE SEQUENCE [LARGE SCALE GENOMIC DNA]</scope>
</reference>
<dbReference type="Proteomes" id="UP000299102">
    <property type="component" value="Unassembled WGS sequence"/>
</dbReference>
<name>A0A4C1W1Y1_EUMVA</name>
<evidence type="ECO:0000313" key="1">
    <source>
        <dbReference type="EMBL" id="GBP44184.1"/>
    </source>
</evidence>
<evidence type="ECO:0000313" key="2">
    <source>
        <dbReference type="Proteomes" id="UP000299102"/>
    </source>
</evidence>
<protein>
    <submittedName>
        <fullName evidence="1">Uncharacterized protein</fullName>
    </submittedName>
</protein>